<reference evidence="1 2" key="1">
    <citation type="submission" date="2023-08" db="EMBL/GenBank/DDBJ databases">
        <title>Rhodoferax potami sp. nov. and Rhodoferax mekongensis sp. nov., isolated from the Mekong River in Thailand.</title>
        <authorList>
            <person name="Kitikhun S."/>
            <person name="Charoenyingcharoen P."/>
            <person name="Siriarchawattana P."/>
            <person name="Likhitrattanapisal S."/>
            <person name="Nilsakha T."/>
            <person name="Chanpet A."/>
            <person name="Rattanawaree P."/>
            <person name="Ingsriswang S."/>
        </authorList>
    </citation>
    <scope>NUCLEOTIDE SEQUENCE [LARGE SCALE GENOMIC DNA]</scope>
    <source>
        <strain evidence="1 2">TBRC 17660</strain>
    </source>
</reference>
<dbReference type="RefSeq" id="WP_313873148.1">
    <property type="nucleotide sequence ID" value="NZ_JAVBIK010000001.1"/>
</dbReference>
<evidence type="ECO:0000313" key="1">
    <source>
        <dbReference type="EMBL" id="MDT7517312.1"/>
    </source>
</evidence>
<dbReference type="EMBL" id="JAVBIK010000001">
    <property type="protein sequence ID" value="MDT7517312.1"/>
    <property type="molecule type" value="Genomic_DNA"/>
</dbReference>
<name>A0ABU3KIR7_9BURK</name>
<dbReference type="Proteomes" id="UP001321700">
    <property type="component" value="Unassembled WGS sequence"/>
</dbReference>
<protein>
    <submittedName>
        <fullName evidence="1">Uncharacterized protein</fullName>
    </submittedName>
</protein>
<organism evidence="1 2">
    <name type="scientific">Rhodoferax potami</name>
    <dbReference type="NCBI Taxonomy" id="3068338"/>
    <lineage>
        <taxon>Bacteria</taxon>
        <taxon>Pseudomonadati</taxon>
        <taxon>Pseudomonadota</taxon>
        <taxon>Betaproteobacteria</taxon>
        <taxon>Burkholderiales</taxon>
        <taxon>Comamonadaceae</taxon>
        <taxon>Rhodoferax</taxon>
    </lineage>
</organism>
<proteinExistence type="predicted"/>
<evidence type="ECO:0000313" key="2">
    <source>
        <dbReference type="Proteomes" id="UP001321700"/>
    </source>
</evidence>
<accession>A0ABU3KIR7</accession>
<gene>
    <name evidence="1" type="ORF">RAE19_00895</name>
</gene>
<keyword evidence="2" id="KW-1185">Reference proteome</keyword>
<comment type="caution">
    <text evidence="1">The sequence shown here is derived from an EMBL/GenBank/DDBJ whole genome shotgun (WGS) entry which is preliminary data.</text>
</comment>
<sequence length="229" mass="26215">MNAAEVPNLAIAVNRWLSYQLLCGREALLSEAYLGHPIAEYLIHKHSGSFATEIDHPVLNAPGPGRPRQIDYVLHTKNTGVIESAIECKWVSERPYDKQRIVNDILRLECVRVPGRHVKRYFIVAGLKEHFDKNFKDLNVNAGGGRKRFTREYLSFSKSNPDAKIKVRACSDRFQEFYKDFERGFNAQVPISFSTKRLSYRTADKISVCVWQISSVKNRQAFSPAAEWP</sequence>